<dbReference type="Pfam" id="PF13166">
    <property type="entry name" value="AAA_13"/>
    <property type="match status" value="1"/>
</dbReference>
<feature type="region of interest" description="Disordered" evidence="2">
    <location>
        <begin position="759"/>
        <end position="783"/>
    </location>
</feature>
<protein>
    <submittedName>
        <fullName evidence="4">Wobble nucleotide-excising tRNase</fullName>
    </submittedName>
</protein>
<feature type="domain" description="Protein CR006 P-loop" evidence="3">
    <location>
        <begin position="25"/>
        <end position="729"/>
    </location>
</feature>
<dbReference type="InterPro" id="IPR026866">
    <property type="entry name" value="CR006_AAA"/>
</dbReference>
<gene>
    <name evidence="4" type="ORF">FHX49_000746</name>
</gene>
<evidence type="ECO:0000313" key="4">
    <source>
        <dbReference type="EMBL" id="MBB2975205.1"/>
    </source>
</evidence>
<dbReference type="InterPro" id="IPR027417">
    <property type="entry name" value="P-loop_NTPase"/>
</dbReference>
<accession>A0A7W4YL88</accession>
<dbReference type="Gene3D" id="3.40.50.300">
    <property type="entry name" value="P-loop containing nucleotide triphosphate hydrolases"/>
    <property type="match status" value="1"/>
</dbReference>
<evidence type="ECO:0000256" key="2">
    <source>
        <dbReference type="SAM" id="MobiDB-lite"/>
    </source>
</evidence>
<keyword evidence="1" id="KW-0175">Coiled coil</keyword>
<evidence type="ECO:0000259" key="3">
    <source>
        <dbReference type="Pfam" id="PF13166"/>
    </source>
</evidence>
<proteinExistence type="predicted"/>
<evidence type="ECO:0000313" key="5">
    <source>
        <dbReference type="Proteomes" id="UP000529310"/>
    </source>
</evidence>
<organism evidence="4 5">
    <name type="scientific">Microbacterium endophyticum</name>
    <dbReference type="NCBI Taxonomy" id="1526412"/>
    <lineage>
        <taxon>Bacteria</taxon>
        <taxon>Bacillati</taxon>
        <taxon>Actinomycetota</taxon>
        <taxon>Actinomycetes</taxon>
        <taxon>Micrococcales</taxon>
        <taxon>Microbacteriaceae</taxon>
        <taxon>Microbacterium</taxon>
    </lineage>
</organism>
<dbReference type="SUPFAM" id="SSF52540">
    <property type="entry name" value="P-loop containing nucleoside triphosphate hydrolases"/>
    <property type="match status" value="1"/>
</dbReference>
<comment type="caution">
    <text evidence="4">The sequence shown here is derived from an EMBL/GenBank/DDBJ whole genome shotgun (WGS) entry which is preliminary data.</text>
</comment>
<dbReference type="AlphaFoldDB" id="A0A7W4YL88"/>
<evidence type="ECO:0000256" key="1">
    <source>
        <dbReference type="SAM" id="Coils"/>
    </source>
</evidence>
<feature type="compositionally biased region" description="Polar residues" evidence="2">
    <location>
        <begin position="768"/>
        <end position="783"/>
    </location>
</feature>
<keyword evidence="5" id="KW-1185">Reference proteome</keyword>
<sequence length="783" mass="87025">MLRRIDVKGPWRSLDKGFWPEATPLGAQSIIYGHNGSGKSTFSQLLLSLAEDAAVTEMVWEDEDKTRVTVNTGDSSPSPSMAVFTRKWVEDNLKDFLDGDSASAIVTLGSEAIHAKEVEAQLVDEIAELVDAEADSEKQLKAADKRADKVAADVQSQIVSQLRPFDYEHYTKNRFSLPRVKEELRKYGGDFPSANEHASALVKLAESSLTSLPIVTAAPSTAVSGLEELRALLGESPTRLAIAALEENPTAQAWVEKGLALHESRDDCLFCGHHVDDSRRKQLAEHFDASWLKLRARANDLIKDVRSAISSLENWESRLPSSSDLTSDLQLPYADAVGQIQAAVKARISQLHEIEAALELKSSDPSTQPTCPDPSPLTEVISVTVASQAIIEHNDQVARREEVMANYRDVAFRHIVGSQHDDFAAAEEKAREAALRQTTSKDKARLAERKLEQVRAAQFTTKDMADTLSRDLARVYGKSHLTVVVTDDGKSYACRRGDDPATHLSEGERTTLSLLYFLRRLEDEQKPGNERAQRIVVIDDPSSSLDREALFATHQWLLDTLEDFGQFIILTHDFGLLRLFIKSKGSKWGSSNKAIRTGDADESRFPKVAFLEMYSAQDGDRRGTRIANLPPLLLSTTSEYAYLFAMVMAGVGDSPDHDRLFLLPNAARRVLEIFASYKAPHRTDFSEQLRSLVETKEGEPFRDVYDFCNRHSHGEGSESVDVLDARSVHAQLRRAMEFLKAVDEEHFQRMCQAAKINKQHSLLRAPRSNGSSPRPTADSSTNT</sequence>
<name>A0A7W4YL88_9MICO</name>
<reference evidence="4 5" key="1">
    <citation type="submission" date="2020-08" db="EMBL/GenBank/DDBJ databases">
        <title>Sequencing the genomes of 1000 actinobacteria strains.</title>
        <authorList>
            <person name="Klenk H.-P."/>
        </authorList>
    </citation>
    <scope>NUCLEOTIDE SEQUENCE [LARGE SCALE GENOMIC DNA]</scope>
    <source>
        <strain evidence="4 5">DSM 27099</strain>
    </source>
</reference>
<feature type="coiled-coil region" evidence="1">
    <location>
        <begin position="115"/>
        <end position="146"/>
    </location>
</feature>
<dbReference type="RefSeq" id="WP_165141670.1">
    <property type="nucleotide sequence ID" value="NZ_CP049255.1"/>
</dbReference>
<dbReference type="Proteomes" id="UP000529310">
    <property type="component" value="Unassembled WGS sequence"/>
</dbReference>
<dbReference type="EMBL" id="JACHWQ010000001">
    <property type="protein sequence ID" value="MBB2975205.1"/>
    <property type="molecule type" value="Genomic_DNA"/>
</dbReference>